<dbReference type="Gene3D" id="3.90.25.10">
    <property type="entry name" value="UDP-galactose 4-epimerase, domain 1"/>
    <property type="match status" value="1"/>
</dbReference>
<evidence type="ECO:0000256" key="8">
    <source>
        <dbReference type="ARBA" id="ARBA00023235"/>
    </source>
</evidence>
<dbReference type="RefSeq" id="WP_196474064.1">
    <property type="nucleotide sequence ID" value="NZ_JACFYX020000004.1"/>
</dbReference>
<dbReference type="GO" id="GO:0003978">
    <property type="term" value="F:UDP-glucose 4-epimerase activity"/>
    <property type="evidence" value="ECO:0007669"/>
    <property type="project" value="UniProtKB-UniRule"/>
</dbReference>
<evidence type="ECO:0000256" key="1">
    <source>
        <dbReference type="ARBA" id="ARBA00000083"/>
    </source>
</evidence>
<comment type="caution">
    <text evidence="12">The sequence shown here is derived from an EMBL/GenBank/DDBJ whole genome shotgun (WGS) entry which is preliminary data.</text>
</comment>
<organism evidence="12 13">
    <name type="scientific">Pseudomonas chaetocerotis</name>
    <dbReference type="NCBI Taxonomy" id="2758695"/>
    <lineage>
        <taxon>Bacteria</taxon>
        <taxon>Pseudomonadati</taxon>
        <taxon>Pseudomonadota</taxon>
        <taxon>Gammaproteobacteria</taxon>
        <taxon>Pseudomonadales</taxon>
        <taxon>Pseudomonadaceae</taxon>
        <taxon>Pseudomonas</taxon>
    </lineage>
</organism>
<evidence type="ECO:0000256" key="9">
    <source>
        <dbReference type="ARBA" id="ARBA00023277"/>
    </source>
</evidence>
<evidence type="ECO:0000256" key="5">
    <source>
        <dbReference type="ARBA" id="ARBA00013189"/>
    </source>
</evidence>
<evidence type="ECO:0000259" key="11">
    <source>
        <dbReference type="Pfam" id="PF01370"/>
    </source>
</evidence>
<comment type="cofactor">
    <cofactor evidence="2 10">
        <name>NAD(+)</name>
        <dbReference type="ChEBI" id="CHEBI:57540"/>
    </cofactor>
</comment>
<keyword evidence="8 10" id="KW-0413">Isomerase</keyword>
<dbReference type="EC" id="5.1.3.2" evidence="5 10"/>
<evidence type="ECO:0000256" key="6">
    <source>
        <dbReference type="ARBA" id="ARBA00018569"/>
    </source>
</evidence>
<dbReference type="CDD" id="cd05247">
    <property type="entry name" value="UDP_G4E_1_SDR_e"/>
    <property type="match status" value="1"/>
</dbReference>
<dbReference type="GO" id="GO:0033499">
    <property type="term" value="P:galactose catabolic process via UDP-galactose, Leloir pathway"/>
    <property type="evidence" value="ECO:0007669"/>
    <property type="project" value="TreeGrafter"/>
</dbReference>
<accession>A0A931CVU3</accession>
<name>A0A931CVU3_9PSED</name>
<evidence type="ECO:0000313" key="13">
    <source>
        <dbReference type="Proteomes" id="UP000596932"/>
    </source>
</evidence>
<gene>
    <name evidence="12" type="primary">galE</name>
    <name evidence="12" type="ORF">H3221_04675</name>
</gene>
<comment type="subunit">
    <text evidence="10">Homodimer.</text>
</comment>
<dbReference type="Proteomes" id="UP000596932">
    <property type="component" value="Unassembled WGS sequence"/>
</dbReference>
<reference evidence="12" key="1">
    <citation type="submission" date="2020-07" db="EMBL/GenBank/DDBJ databases">
        <title>Pseudomonas chaetoceroseae sp. nov., a new member of the Pseudomonas oleovorans group isolated from a culture of Chaetoceros calcitrans.</title>
        <authorList>
            <person name="Girard L."/>
            <person name="Lood C."/>
            <person name="De Mot R."/>
            <person name="Baudart J."/>
        </authorList>
    </citation>
    <scope>NUCLEOTIDE SEQUENCE</scope>
    <source>
        <strain evidence="12">536</strain>
    </source>
</reference>
<dbReference type="Gene3D" id="3.40.50.720">
    <property type="entry name" value="NAD(P)-binding Rossmann-like Domain"/>
    <property type="match status" value="1"/>
</dbReference>
<dbReference type="PANTHER" id="PTHR43725:SF53">
    <property type="entry name" value="UDP-ARABINOSE 4-EPIMERASE 1"/>
    <property type="match status" value="1"/>
</dbReference>
<comment type="catalytic activity">
    <reaction evidence="1 10">
        <text>UDP-alpha-D-glucose = UDP-alpha-D-galactose</text>
        <dbReference type="Rhea" id="RHEA:22168"/>
        <dbReference type="ChEBI" id="CHEBI:58885"/>
        <dbReference type="ChEBI" id="CHEBI:66914"/>
        <dbReference type="EC" id="5.1.3.2"/>
    </reaction>
</comment>
<keyword evidence="7 10" id="KW-0520">NAD</keyword>
<dbReference type="PANTHER" id="PTHR43725">
    <property type="entry name" value="UDP-GLUCOSE 4-EPIMERASE"/>
    <property type="match status" value="1"/>
</dbReference>
<dbReference type="NCBIfam" id="TIGR01179">
    <property type="entry name" value="galE"/>
    <property type="match status" value="1"/>
</dbReference>
<dbReference type="SUPFAM" id="SSF51735">
    <property type="entry name" value="NAD(P)-binding Rossmann-fold domains"/>
    <property type="match status" value="1"/>
</dbReference>
<feature type="domain" description="NAD-dependent epimerase/dehydratase" evidence="11">
    <location>
        <begin position="3"/>
        <end position="251"/>
    </location>
</feature>
<dbReference type="InterPro" id="IPR005886">
    <property type="entry name" value="UDP_G4E"/>
</dbReference>
<keyword evidence="9 10" id="KW-0119">Carbohydrate metabolism</keyword>
<evidence type="ECO:0000256" key="3">
    <source>
        <dbReference type="ARBA" id="ARBA00004947"/>
    </source>
</evidence>
<dbReference type="AlphaFoldDB" id="A0A931CVU3"/>
<keyword evidence="13" id="KW-1185">Reference proteome</keyword>
<comment type="similarity">
    <text evidence="4 10">Belongs to the NAD(P)-dependent epimerase/dehydratase family.</text>
</comment>
<proteinExistence type="inferred from homology"/>
<dbReference type="InterPro" id="IPR001509">
    <property type="entry name" value="Epimerase_deHydtase"/>
</dbReference>
<protein>
    <recommendedName>
        <fullName evidence="6 10">UDP-glucose 4-epimerase</fullName>
        <ecNumber evidence="5 10">5.1.3.2</ecNumber>
    </recommendedName>
</protein>
<sequence length="322" mass="35568">MRVLVTGGAGYIGSHMVKRLLQSNIDVTILDDMSAGVVNEQHSAFLIRGRTDDVLLLKKIFTMARYDAVIHFAGSTSVSESVVSPEKYFYNNFTASLALLNTAVECGVKKFIFSSTAAIFGSPIYIPINESHPSSPINAYGESKLMLEWALKRFEVAHGVRWVSLRYFNAAGADPQGELGEQHEPETHLIPLALRATYSADQNLTIYGTDYDTPDGTCIRDYVHVCDLCEAHILSLDHLIRGGSSQSYNLGNGEGYSVLDIIRTVENVTGQLAHVKYGPRRPGDPSRLVADSSKIREELGWKPLYDLDAIISHAWAWECRGI</sequence>
<evidence type="ECO:0000256" key="10">
    <source>
        <dbReference type="RuleBase" id="RU366046"/>
    </source>
</evidence>
<dbReference type="InterPro" id="IPR036291">
    <property type="entry name" value="NAD(P)-bd_dom_sf"/>
</dbReference>
<evidence type="ECO:0000313" key="12">
    <source>
        <dbReference type="EMBL" id="MBG0834407.1"/>
    </source>
</evidence>
<dbReference type="EMBL" id="JACFYX010000003">
    <property type="protein sequence ID" value="MBG0834407.1"/>
    <property type="molecule type" value="Genomic_DNA"/>
</dbReference>
<evidence type="ECO:0000256" key="2">
    <source>
        <dbReference type="ARBA" id="ARBA00001911"/>
    </source>
</evidence>
<evidence type="ECO:0000256" key="7">
    <source>
        <dbReference type="ARBA" id="ARBA00023027"/>
    </source>
</evidence>
<comment type="pathway">
    <text evidence="3 10">Carbohydrate metabolism; galactose metabolism.</text>
</comment>
<evidence type="ECO:0000256" key="4">
    <source>
        <dbReference type="ARBA" id="ARBA00007637"/>
    </source>
</evidence>
<dbReference type="Pfam" id="PF01370">
    <property type="entry name" value="Epimerase"/>
    <property type="match status" value="1"/>
</dbReference>